<feature type="transmembrane region" description="Helical" evidence="1">
    <location>
        <begin position="9"/>
        <end position="31"/>
    </location>
</feature>
<proteinExistence type="predicted"/>
<dbReference type="OrthoDB" id="3192156at2759"/>
<keyword evidence="1" id="KW-0472">Membrane</keyword>
<gene>
    <name evidence="2" type="ORF">M422DRAFT_35823</name>
</gene>
<keyword evidence="1" id="KW-1133">Transmembrane helix</keyword>
<evidence type="ECO:0000256" key="1">
    <source>
        <dbReference type="SAM" id="Phobius"/>
    </source>
</evidence>
<organism evidence="2 3">
    <name type="scientific">Sphaerobolus stellatus (strain SS14)</name>
    <dbReference type="NCBI Taxonomy" id="990650"/>
    <lineage>
        <taxon>Eukaryota</taxon>
        <taxon>Fungi</taxon>
        <taxon>Dikarya</taxon>
        <taxon>Basidiomycota</taxon>
        <taxon>Agaricomycotina</taxon>
        <taxon>Agaricomycetes</taxon>
        <taxon>Phallomycetidae</taxon>
        <taxon>Geastrales</taxon>
        <taxon>Sphaerobolaceae</taxon>
        <taxon>Sphaerobolus</taxon>
    </lineage>
</organism>
<feature type="transmembrane region" description="Helical" evidence="1">
    <location>
        <begin position="115"/>
        <end position="135"/>
    </location>
</feature>
<feature type="non-terminal residue" evidence="2">
    <location>
        <position position="1"/>
    </location>
</feature>
<keyword evidence="3" id="KW-1185">Reference proteome</keyword>
<sequence length="228" mass="25702">PWLGLTPSYLLFPGFPILYISAQAVVEYLPWVPPMSFELEAPLTILDALSRSYLLVDLIPPSILKHSNPALSTSPWALLVVTLITANAGFFFVNLFSMFNPSGWTLSTPAELQSYGWTTVDLWVAPLITGIMALLTNAQPFWTHLHLLVQSFMRPVTAEALEKNPITLWSTQDARSLGAVILWVLFATRTVKNYGPAWWKLRSKKREVMRSRVDGKRYPSNLKAKKTQ</sequence>
<dbReference type="HOGENOM" id="CLU_1217297_0_0_1"/>
<dbReference type="Proteomes" id="UP000054279">
    <property type="component" value="Unassembled WGS sequence"/>
</dbReference>
<feature type="transmembrane region" description="Helical" evidence="1">
    <location>
        <begin position="76"/>
        <end position="95"/>
    </location>
</feature>
<reference evidence="2 3" key="1">
    <citation type="submission" date="2014-06" db="EMBL/GenBank/DDBJ databases">
        <title>Evolutionary Origins and Diversification of the Mycorrhizal Mutualists.</title>
        <authorList>
            <consortium name="DOE Joint Genome Institute"/>
            <consortium name="Mycorrhizal Genomics Consortium"/>
            <person name="Kohler A."/>
            <person name="Kuo A."/>
            <person name="Nagy L.G."/>
            <person name="Floudas D."/>
            <person name="Copeland A."/>
            <person name="Barry K.W."/>
            <person name="Cichocki N."/>
            <person name="Veneault-Fourrey C."/>
            <person name="LaButti K."/>
            <person name="Lindquist E.A."/>
            <person name="Lipzen A."/>
            <person name="Lundell T."/>
            <person name="Morin E."/>
            <person name="Murat C."/>
            <person name="Riley R."/>
            <person name="Ohm R."/>
            <person name="Sun H."/>
            <person name="Tunlid A."/>
            <person name="Henrissat B."/>
            <person name="Grigoriev I.V."/>
            <person name="Hibbett D.S."/>
            <person name="Martin F."/>
        </authorList>
    </citation>
    <scope>NUCLEOTIDE SEQUENCE [LARGE SCALE GENOMIC DNA]</scope>
    <source>
        <strain evidence="2 3">SS14</strain>
    </source>
</reference>
<evidence type="ECO:0000313" key="3">
    <source>
        <dbReference type="Proteomes" id="UP000054279"/>
    </source>
</evidence>
<accession>A0A0C9V4U2</accession>
<dbReference type="EMBL" id="KN837227">
    <property type="protein sequence ID" value="KIJ32421.1"/>
    <property type="molecule type" value="Genomic_DNA"/>
</dbReference>
<dbReference type="AlphaFoldDB" id="A0A0C9V4U2"/>
<evidence type="ECO:0000313" key="2">
    <source>
        <dbReference type="EMBL" id="KIJ32421.1"/>
    </source>
</evidence>
<keyword evidence="1" id="KW-0812">Transmembrane</keyword>
<protein>
    <submittedName>
        <fullName evidence="2">Uncharacterized protein</fullName>
    </submittedName>
</protein>
<name>A0A0C9V4U2_SPHS4</name>